<dbReference type="Pfam" id="PF00665">
    <property type="entry name" value="rve"/>
    <property type="match status" value="1"/>
</dbReference>
<dbReference type="PANTHER" id="PTHR46889">
    <property type="entry name" value="TRANSPOSASE INSF FOR INSERTION SEQUENCE IS3B-RELATED"/>
    <property type="match status" value="1"/>
</dbReference>
<dbReference type="GO" id="GO:0003676">
    <property type="term" value="F:nucleic acid binding"/>
    <property type="evidence" value="ECO:0007669"/>
    <property type="project" value="InterPro"/>
</dbReference>
<dbReference type="Gene3D" id="3.30.420.10">
    <property type="entry name" value="Ribonuclease H-like superfamily/Ribonuclease H"/>
    <property type="match status" value="1"/>
</dbReference>
<keyword evidence="3" id="KW-1185">Reference proteome</keyword>
<dbReference type="InterPro" id="IPR050900">
    <property type="entry name" value="Transposase_IS3/IS150/IS904"/>
</dbReference>
<dbReference type="NCBIfam" id="NF033516">
    <property type="entry name" value="transpos_IS3"/>
    <property type="match status" value="1"/>
</dbReference>
<evidence type="ECO:0000313" key="2">
    <source>
        <dbReference type="EMBL" id="VVD79724.1"/>
    </source>
</evidence>
<sequence length="199" mass="23045">MICKQPSDHAYKRATVERIDIPNVLNREFDVVAPNQVWCGDITCLWAQGRWHYLAVVLDLFTRRVVGRSFSTSSDADLVVKALDMAFEQRGRPMDLMFHSDQGGQYVSRKFRQRLWRYRIKQSLSRRGNCWDNSPMERLFRSLKTGWVPSTGYMSAGEALRDISHYLMQRYNWIRPHQFNNGAAPAVAEEKLNAVSGIS</sequence>
<reference evidence="2 3" key="1">
    <citation type="submission" date="2019-08" db="EMBL/GenBank/DDBJ databases">
        <authorList>
            <person name="Peeters C."/>
        </authorList>
    </citation>
    <scope>NUCLEOTIDE SEQUENCE [LARGE SCALE GENOMIC DNA]</scope>
    <source>
        <strain evidence="2 3">LMG 31111</strain>
    </source>
</reference>
<evidence type="ECO:0000259" key="1">
    <source>
        <dbReference type="PROSITE" id="PS50994"/>
    </source>
</evidence>
<dbReference type="PANTHER" id="PTHR46889:SF4">
    <property type="entry name" value="TRANSPOSASE INSO FOR INSERTION SEQUENCE ELEMENT IS911B-RELATED"/>
    <property type="match status" value="1"/>
</dbReference>
<dbReference type="InterPro" id="IPR001584">
    <property type="entry name" value="Integrase_cat-core"/>
</dbReference>
<organism evidence="2 3">
    <name type="scientific">Pandoraea communis</name>
    <dbReference type="NCBI Taxonomy" id="2508297"/>
    <lineage>
        <taxon>Bacteria</taxon>
        <taxon>Pseudomonadati</taxon>
        <taxon>Pseudomonadota</taxon>
        <taxon>Betaproteobacteria</taxon>
        <taxon>Burkholderiales</taxon>
        <taxon>Burkholderiaceae</taxon>
        <taxon>Pandoraea</taxon>
    </lineage>
</organism>
<feature type="domain" description="Integrase catalytic" evidence="1">
    <location>
        <begin position="30"/>
        <end position="193"/>
    </location>
</feature>
<name>A0A5E4SZW6_9BURK</name>
<evidence type="ECO:0000313" key="3">
    <source>
        <dbReference type="Proteomes" id="UP000383971"/>
    </source>
</evidence>
<proteinExistence type="predicted"/>
<protein>
    <submittedName>
        <fullName evidence="2">Transposase</fullName>
    </submittedName>
</protein>
<dbReference type="EMBL" id="CABPSE010000002">
    <property type="protein sequence ID" value="VVD79724.1"/>
    <property type="molecule type" value="Genomic_DNA"/>
</dbReference>
<accession>A0A5E4SZW6</accession>
<dbReference type="Proteomes" id="UP000383971">
    <property type="component" value="Unassembled WGS sequence"/>
</dbReference>
<dbReference type="InterPro" id="IPR048020">
    <property type="entry name" value="Transpos_IS3"/>
</dbReference>
<dbReference type="SUPFAM" id="SSF53098">
    <property type="entry name" value="Ribonuclease H-like"/>
    <property type="match status" value="1"/>
</dbReference>
<dbReference type="PROSITE" id="PS50994">
    <property type="entry name" value="INTEGRASE"/>
    <property type="match status" value="1"/>
</dbReference>
<dbReference type="AlphaFoldDB" id="A0A5E4SZW6"/>
<dbReference type="GO" id="GO:0015074">
    <property type="term" value="P:DNA integration"/>
    <property type="evidence" value="ECO:0007669"/>
    <property type="project" value="InterPro"/>
</dbReference>
<dbReference type="InterPro" id="IPR036397">
    <property type="entry name" value="RNaseH_sf"/>
</dbReference>
<gene>
    <name evidence="2" type="ORF">PCO31111_01054</name>
</gene>
<dbReference type="InterPro" id="IPR012337">
    <property type="entry name" value="RNaseH-like_sf"/>
</dbReference>